<dbReference type="Pfam" id="PF12833">
    <property type="entry name" value="HTH_18"/>
    <property type="match status" value="1"/>
</dbReference>
<proteinExistence type="predicted"/>
<dbReference type="EMBL" id="JAIGNK010000003">
    <property type="protein sequence ID" value="MBX7458362.1"/>
    <property type="molecule type" value="Genomic_DNA"/>
</dbReference>
<dbReference type="InterPro" id="IPR018060">
    <property type="entry name" value="HTH_AraC"/>
</dbReference>
<dbReference type="RefSeq" id="WP_221573784.1">
    <property type="nucleotide sequence ID" value="NZ_JAIGNK010000003.1"/>
</dbReference>
<protein>
    <submittedName>
        <fullName evidence="6">AraC family transcriptional regulator</fullName>
    </submittedName>
</protein>
<gene>
    <name evidence="6" type="ORF">K3152_08905</name>
</gene>
<evidence type="ECO:0000256" key="3">
    <source>
        <dbReference type="ARBA" id="ARBA00023159"/>
    </source>
</evidence>
<dbReference type="InterPro" id="IPR014710">
    <property type="entry name" value="RmlC-like_jellyroll"/>
</dbReference>
<evidence type="ECO:0000313" key="7">
    <source>
        <dbReference type="Proteomes" id="UP000783253"/>
    </source>
</evidence>
<keyword evidence="1" id="KW-0805">Transcription regulation</keyword>
<dbReference type="InterPro" id="IPR050204">
    <property type="entry name" value="AraC_XylS_family_regulators"/>
</dbReference>
<accession>A0ABS7IXS4</accession>
<dbReference type="InterPro" id="IPR003313">
    <property type="entry name" value="AraC-bd"/>
</dbReference>
<dbReference type="SUPFAM" id="SSF46689">
    <property type="entry name" value="Homeodomain-like"/>
    <property type="match status" value="2"/>
</dbReference>
<keyword evidence="4" id="KW-0804">Transcription</keyword>
<evidence type="ECO:0000256" key="1">
    <source>
        <dbReference type="ARBA" id="ARBA00023015"/>
    </source>
</evidence>
<reference evidence="6 7" key="1">
    <citation type="submission" date="2021-08" db="EMBL/GenBank/DDBJ databases">
        <title>Comparative Genomics Analysis of the Genus Qipengyuania Reveals Extensive Genetic Diversity and Metabolic Versatility, Including the Description of Fifteen Novel Species.</title>
        <authorList>
            <person name="Liu Y."/>
        </authorList>
    </citation>
    <scope>NUCLEOTIDE SEQUENCE [LARGE SCALE GENOMIC DNA]</scope>
    <source>
        <strain evidence="6 7">1NDH17</strain>
    </source>
</reference>
<dbReference type="InterPro" id="IPR009057">
    <property type="entry name" value="Homeodomain-like_sf"/>
</dbReference>
<comment type="caution">
    <text evidence="6">The sequence shown here is derived from an EMBL/GenBank/DDBJ whole genome shotgun (WGS) entry which is preliminary data.</text>
</comment>
<dbReference type="SUPFAM" id="SSF51215">
    <property type="entry name" value="Regulatory protein AraC"/>
    <property type="match status" value="1"/>
</dbReference>
<name>A0ABS7IXS4_9SPHN</name>
<keyword evidence="3" id="KW-0010">Activator</keyword>
<dbReference type="Gene3D" id="1.10.10.60">
    <property type="entry name" value="Homeodomain-like"/>
    <property type="match status" value="2"/>
</dbReference>
<dbReference type="PRINTS" id="PR00032">
    <property type="entry name" value="HTHARAC"/>
</dbReference>
<dbReference type="PROSITE" id="PS01124">
    <property type="entry name" value="HTH_ARAC_FAMILY_2"/>
    <property type="match status" value="1"/>
</dbReference>
<feature type="domain" description="HTH araC/xylS-type" evidence="5">
    <location>
        <begin position="165"/>
        <end position="262"/>
    </location>
</feature>
<dbReference type="InterPro" id="IPR018062">
    <property type="entry name" value="HTH_AraC-typ_CS"/>
</dbReference>
<keyword evidence="7" id="KW-1185">Reference proteome</keyword>
<dbReference type="PANTHER" id="PTHR46796:SF2">
    <property type="entry name" value="TRANSCRIPTIONAL REGULATORY PROTEIN"/>
    <property type="match status" value="1"/>
</dbReference>
<dbReference type="InterPro" id="IPR037923">
    <property type="entry name" value="HTH-like"/>
</dbReference>
<dbReference type="SMART" id="SM00342">
    <property type="entry name" value="HTH_ARAC"/>
    <property type="match status" value="1"/>
</dbReference>
<sequence length="262" mass="29754">MQDTHPARFFRPEHVDLELVSVAYRERTFPVHIHEQFVIGAVESGAETLETHGKTYHVSLGDIITINPDQAHANSAFGDEVLRYRVFYLPETLVSSFTDRSGLRFARPKVENPSGAARLIELHRWMEAGKGDRLEQELAVAKIIDIAFDAAGSMEQTPEMPDRINRAREFIERHFCENFGLEELADAAGISKFHLARSFRKTHGLSPIAYRTQRRIREAKRLILEGHPLADVATDLGFADQSHFTRQFQATVGISPSLYREQ</sequence>
<dbReference type="Proteomes" id="UP000783253">
    <property type="component" value="Unassembled WGS sequence"/>
</dbReference>
<evidence type="ECO:0000259" key="5">
    <source>
        <dbReference type="PROSITE" id="PS01124"/>
    </source>
</evidence>
<keyword evidence="2" id="KW-0238">DNA-binding</keyword>
<dbReference type="InterPro" id="IPR020449">
    <property type="entry name" value="Tscrpt_reg_AraC-type_HTH"/>
</dbReference>
<evidence type="ECO:0000313" key="6">
    <source>
        <dbReference type="EMBL" id="MBX7458362.1"/>
    </source>
</evidence>
<dbReference type="PROSITE" id="PS00041">
    <property type="entry name" value="HTH_ARAC_FAMILY_1"/>
    <property type="match status" value="1"/>
</dbReference>
<organism evidence="6 7">
    <name type="scientific">Qipengyuania polymorpha</name>
    <dbReference type="NCBI Taxonomy" id="2867234"/>
    <lineage>
        <taxon>Bacteria</taxon>
        <taxon>Pseudomonadati</taxon>
        <taxon>Pseudomonadota</taxon>
        <taxon>Alphaproteobacteria</taxon>
        <taxon>Sphingomonadales</taxon>
        <taxon>Erythrobacteraceae</taxon>
        <taxon>Qipengyuania</taxon>
    </lineage>
</organism>
<dbReference type="Gene3D" id="2.60.120.10">
    <property type="entry name" value="Jelly Rolls"/>
    <property type="match status" value="1"/>
</dbReference>
<evidence type="ECO:0000256" key="2">
    <source>
        <dbReference type="ARBA" id="ARBA00023125"/>
    </source>
</evidence>
<dbReference type="Pfam" id="PF02311">
    <property type="entry name" value="AraC_binding"/>
    <property type="match status" value="1"/>
</dbReference>
<evidence type="ECO:0000256" key="4">
    <source>
        <dbReference type="ARBA" id="ARBA00023163"/>
    </source>
</evidence>
<dbReference type="PANTHER" id="PTHR46796">
    <property type="entry name" value="HTH-TYPE TRANSCRIPTIONAL ACTIVATOR RHAS-RELATED"/>
    <property type="match status" value="1"/>
</dbReference>